<dbReference type="AlphaFoldDB" id="A0AAV9BVC2"/>
<sequence>MERREPSLVPEWLKGPNNNSNSSNGGGGLSNSNHHFPSSSHSDEILSTPRYRNSGRDQNGSSSALRRGLRANGSFSDKDGSRAYSSFSRSRAHRDGDRERDLDRRDRERPSRLEVLDYDVATLRGEKDTLGRSQSMVFSGRLRNGEMMPRGAVDLGSNGLKGGGVHKGLSERDFPSLGADEKQVGSEISRVASPRLAANLPMGIGGEGWTSALANLPGVIGGNNGSTLPPAPSTPTGLNMAETLLQAPFRARAASQVPSETQRLEELAIKQSRQLIPMTPSTPKFSVSSSNKLKPKSARNVDVSAATKHVQLSQLGGHNLRLPVKPDVAKTSQGGRLLVLSREKNASIPATKDAQTIANGHVNNTLGSAPSTQFASLRIQNNPATPASALSTVQNSTILDRKAIKDGFFDSLRKQNPTNHSPTASDTIPLVTLSISEKTDGNVTMVDAPVAIQDKVGDSSAVISGSSSSIENGDGEEILCPDPKEEAFLKLLGWDENEQIEFLTPEEIAEYHREKQKSQASRGVGTSGSSSSD</sequence>
<evidence type="ECO:0000256" key="1">
    <source>
        <dbReference type="SAM" id="MobiDB-lite"/>
    </source>
</evidence>
<protein>
    <submittedName>
        <fullName evidence="2">Uncharacterized protein</fullName>
    </submittedName>
</protein>
<gene>
    <name evidence="2" type="ORF">QJS04_geneDACA020683</name>
</gene>
<dbReference type="Proteomes" id="UP001179952">
    <property type="component" value="Unassembled WGS sequence"/>
</dbReference>
<feature type="region of interest" description="Disordered" evidence="1">
    <location>
        <begin position="1"/>
        <end position="107"/>
    </location>
</feature>
<name>A0AAV9BVC2_ACOGR</name>
<proteinExistence type="predicted"/>
<comment type="caution">
    <text evidence="2">The sequence shown here is derived from an EMBL/GenBank/DDBJ whole genome shotgun (WGS) entry which is preliminary data.</text>
</comment>
<dbReference type="PANTHER" id="PTHR34112:SF13">
    <property type="entry name" value="OS04G0448200 PROTEIN"/>
    <property type="match status" value="1"/>
</dbReference>
<evidence type="ECO:0000313" key="3">
    <source>
        <dbReference type="Proteomes" id="UP001179952"/>
    </source>
</evidence>
<feature type="compositionally biased region" description="Polar residues" evidence="1">
    <location>
        <begin position="278"/>
        <end position="292"/>
    </location>
</feature>
<feature type="compositionally biased region" description="Basic and acidic residues" evidence="1">
    <location>
        <begin position="93"/>
        <end position="107"/>
    </location>
</feature>
<feature type="region of interest" description="Disordered" evidence="1">
    <location>
        <begin position="278"/>
        <end position="302"/>
    </location>
</feature>
<dbReference type="PANTHER" id="PTHR34112">
    <property type="entry name" value="C-JUN-AMINO-TERMINAL KINASE-INTERACTING PROTEIN"/>
    <property type="match status" value="1"/>
</dbReference>
<reference evidence="2" key="1">
    <citation type="journal article" date="2023" name="Nat. Commun.">
        <title>Diploid and tetraploid genomes of Acorus and the evolution of monocots.</title>
        <authorList>
            <person name="Ma L."/>
            <person name="Liu K.W."/>
            <person name="Li Z."/>
            <person name="Hsiao Y.Y."/>
            <person name="Qi Y."/>
            <person name="Fu T."/>
            <person name="Tang G.D."/>
            <person name="Zhang D."/>
            <person name="Sun W.H."/>
            <person name="Liu D.K."/>
            <person name="Li Y."/>
            <person name="Chen G.Z."/>
            <person name="Liu X.D."/>
            <person name="Liao X.Y."/>
            <person name="Jiang Y.T."/>
            <person name="Yu X."/>
            <person name="Hao Y."/>
            <person name="Huang J."/>
            <person name="Zhao X.W."/>
            <person name="Ke S."/>
            <person name="Chen Y.Y."/>
            <person name="Wu W.L."/>
            <person name="Hsu J.L."/>
            <person name="Lin Y.F."/>
            <person name="Huang M.D."/>
            <person name="Li C.Y."/>
            <person name="Huang L."/>
            <person name="Wang Z.W."/>
            <person name="Zhao X."/>
            <person name="Zhong W.Y."/>
            <person name="Peng D.H."/>
            <person name="Ahmad S."/>
            <person name="Lan S."/>
            <person name="Zhang J.S."/>
            <person name="Tsai W.C."/>
            <person name="Van de Peer Y."/>
            <person name="Liu Z.J."/>
        </authorList>
    </citation>
    <scope>NUCLEOTIDE SEQUENCE</scope>
    <source>
        <strain evidence="2">SCP</strain>
    </source>
</reference>
<feature type="compositionally biased region" description="Low complexity" evidence="1">
    <location>
        <begin position="30"/>
        <end position="40"/>
    </location>
</feature>
<accession>A0AAV9BVC2</accession>
<evidence type="ECO:0000313" key="2">
    <source>
        <dbReference type="EMBL" id="KAK1280149.1"/>
    </source>
</evidence>
<keyword evidence="3" id="KW-1185">Reference proteome</keyword>
<dbReference type="EMBL" id="JAUJYN010000001">
    <property type="protein sequence ID" value="KAK1280149.1"/>
    <property type="molecule type" value="Genomic_DNA"/>
</dbReference>
<feature type="region of interest" description="Disordered" evidence="1">
    <location>
        <begin position="511"/>
        <end position="533"/>
    </location>
</feature>
<reference evidence="2" key="2">
    <citation type="submission" date="2023-06" db="EMBL/GenBank/DDBJ databases">
        <authorList>
            <person name="Ma L."/>
            <person name="Liu K.-W."/>
            <person name="Li Z."/>
            <person name="Hsiao Y.-Y."/>
            <person name="Qi Y."/>
            <person name="Fu T."/>
            <person name="Tang G."/>
            <person name="Zhang D."/>
            <person name="Sun W.-H."/>
            <person name="Liu D.-K."/>
            <person name="Li Y."/>
            <person name="Chen G.-Z."/>
            <person name="Liu X.-D."/>
            <person name="Liao X.-Y."/>
            <person name="Jiang Y.-T."/>
            <person name="Yu X."/>
            <person name="Hao Y."/>
            <person name="Huang J."/>
            <person name="Zhao X.-W."/>
            <person name="Ke S."/>
            <person name="Chen Y.-Y."/>
            <person name="Wu W.-L."/>
            <person name="Hsu J.-L."/>
            <person name="Lin Y.-F."/>
            <person name="Huang M.-D."/>
            <person name="Li C.-Y."/>
            <person name="Huang L."/>
            <person name="Wang Z.-W."/>
            <person name="Zhao X."/>
            <person name="Zhong W.-Y."/>
            <person name="Peng D.-H."/>
            <person name="Ahmad S."/>
            <person name="Lan S."/>
            <person name="Zhang J.-S."/>
            <person name="Tsai W.-C."/>
            <person name="Van De Peer Y."/>
            <person name="Liu Z.-J."/>
        </authorList>
    </citation>
    <scope>NUCLEOTIDE SEQUENCE</scope>
    <source>
        <strain evidence="2">SCP</strain>
        <tissue evidence="2">Leaves</tissue>
    </source>
</reference>
<feature type="compositionally biased region" description="Low complexity" evidence="1">
    <location>
        <begin position="521"/>
        <end position="533"/>
    </location>
</feature>
<organism evidence="2 3">
    <name type="scientific">Acorus gramineus</name>
    <name type="common">Dwarf sweet flag</name>
    <dbReference type="NCBI Taxonomy" id="55184"/>
    <lineage>
        <taxon>Eukaryota</taxon>
        <taxon>Viridiplantae</taxon>
        <taxon>Streptophyta</taxon>
        <taxon>Embryophyta</taxon>
        <taxon>Tracheophyta</taxon>
        <taxon>Spermatophyta</taxon>
        <taxon>Magnoliopsida</taxon>
        <taxon>Liliopsida</taxon>
        <taxon>Acoraceae</taxon>
        <taxon>Acorus</taxon>
    </lineage>
</organism>